<dbReference type="PANTHER" id="PTHR43305">
    <property type="entry name" value="FAMILY N-ACETYLTRANSFERASE, PUTATIVE (AFU_ORTHOLOGUE AFUA_2G01380)-RELATED"/>
    <property type="match status" value="1"/>
</dbReference>
<feature type="domain" description="N-acetyltransferase" evidence="1">
    <location>
        <begin position="41"/>
        <end position="230"/>
    </location>
</feature>
<proteinExistence type="predicted"/>
<gene>
    <name evidence="2" type="ORF">BSAL_10895</name>
</gene>
<evidence type="ECO:0000313" key="3">
    <source>
        <dbReference type="Proteomes" id="UP000051952"/>
    </source>
</evidence>
<dbReference type="PANTHER" id="PTHR43305:SF1">
    <property type="entry name" value="FAMILY N-ACETYLTRANSFERASE, PUTATIVE (AFU_ORTHOLOGUE AFUA_2G01380)-RELATED"/>
    <property type="match status" value="1"/>
</dbReference>
<name>A0A0S4JBD0_BODSA</name>
<dbReference type="SUPFAM" id="SSF55729">
    <property type="entry name" value="Acyl-CoA N-acyltransferases (Nat)"/>
    <property type="match status" value="1"/>
</dbReference>
<protein>
    <submittedName>
        <fullName evidence="2">Acetyltransferase domain-containing protein, putative</fullName>
    </submittedName>
</protein>
<dbReference type="InterPro" id="IPR000182">
    <property type="entry name" value="GNAT_dom"/>
</dbReference>
<dbReference type="OrthoDB" id="41532at2759"/>
<evidence type="ECO:0000259" key="1">
    <source>
        <dbReference type="PROSITE" id="PS51186"/>
    </source>
</evidence>
<dbReference type="Gene3D" id="3.40.630.30">
    <property type="match status" value="1"/>
</dbReference>
<reference evidence="3" key="1">
    <citation type="submission" date="2015-09" db="EMBL/GenBank/DDBJ databases">
        <authorList>
            <consortium name="Pathogen Informatics"/>
        </authorList>
    </citation>
    <scope>NUCLEOTIDE SEQUENCE [LARGE SCALE GENOMIC DNA]</scope>
    <source>
        <strain evidence="3">Lake Konstanz</strain>
    </source>
</reference>
<organism evidence="2 3">
    <name type="scientific">Bodo saltans</name>
    <name type="common">Flagellated protozoan</name>
    <dbReference type="NCBI Taxonomy" id="75058"/>
    <lineage>
        <taxon>Eukaryota</taxon>
        <taxon>Discoba</taxon>
        <taxon>Euglenozoa</taxon>
        <taxon>Kinetoplastea</taxon>
        <taxon>Metakinetoplastina</taxon>
        <taxon>Eubodonida</taxon>
        <taxon>Bodonidae</taxon>
        <taxon>Bodo</taxon>
    </lineage>
</organism>
<accession>A0A0S4JBD0</accession>
<dbReference type="Proteomes" id="UP000051952">
    <property type="component" value="Unassembled WGS sequence"/>
</dbReference>
<dbReference type="InterPro" id="IPR016181">
    <property type="entry name" value="Acyl_CoA_acyltransferase"/>
</dbReference>
<dbReference type="GO" id="GO:0016747">
    <property type="term" value="F:acyltransferase activity, transferring groups other than amino-acyl groups"/>
    <property type="evidence" value="ECO:0007669"/>
    <property type="project" value="InterPro"/>
</dbReference>
<dbReference type="Pfam" id="PF00583">
    <property type="entry name" value="Acetyltransf_1"/>
    <property type="match status" value="1"/>
</dbReference>
<keyword evidence="2" id="KW-0808">Transferase</keyword>
<sequence length="230" mass="25800">MNDGIITHSAYCSTSSATKESKRAIFSKNKMSAPRFEFQWLDYAAATPTQTAQILGIYEYVFEHDIQLTFDGSLDSDFTTPLQYYTADVRGAYGVIVKKQKREGSEEEGEEDDEIVGTVGIRRIAIPEACYSGVGGDQLPVTRAATAQESNVCELKRMFLLPVARGKGLSKMLLDEVLRKAREFGYEAMVLDTKLRLQAANKLYETIGGFVEFTDYNGNPRPDRFMIRKL</sequence>
<dbReference type="VEuPathDB" id="TriTrypDB:BSAL_10895"/>
<dbReference type="InterPro" id="IPR052777">
    <property type="entry name" value="Acetyltransferase_Enz"/>
</dbReference>
<dbReference type="AlphaFoldDB" id="A0A0S4JBD0"/>
<evidence type="ECO:0000313" key="2">
    <source>
        <dbReference type="EMBL" id="CUG87574.1"/>
    </source>
</evidence>
<dbReference type="EMBL" id="CYKH01001545">
    <property type="protein sequence ID" value="CUG87574.1"/>
    <property type="molecule type" value="Genomic_DNA"/>
</dbReference>
<dbReference type="CDD" id="cd04301">
    <property type="entry name" value="NAT_SF"/>
    <property type="match status" value="1"/>
</dbReference>
<dbReference type="PROSITE" id="PS51186">
    <property type="entry name" value="GNAT"/>
    <property type="match status" value="1"/>
</dbReference>
<keyword evidence="3" id="KW-1185">Reference proteome</keyword>